<sequence length="70" mass="7599">MATSVAVAAAITAHDRQILVDVSSGASILSFAGSSFIVLCYLLFKELRKFSFKLVFYLALSEMLPNAQEP</sequence>
<comment type="caution">
    <text evidence="9">The sequence shown here is derived from an EMBL/GenBank/DDBJ whole genome shotgun (WGS) entry which is preliminary data.</text>
</comment>
<evidence type="ECO:0000313" key="9">
    <source>
        <dbReference type="EMBL" id="KAK7261013.1"/>
    </source>
</evidence>
<evidence type="ECO:0000313" key="10">
    <source>
        <dbReference type="Proteomes" id="UP001372338"/>
    </source>
</evidence>
<evidence type="ECO:0000256" key="3">
    <source>
        <dbReference type="ARBA" id="ARBA00022989"/>
    </source>
</evidence>
<keyword evidence="6" id="KW-0675">Receptor</keyword>
<feature type="transmembrane region" description="Helical" evidence="8">
    <location>
        <begin position="25"/>
        <end position="44"/>
    </location>
</feature>
<dbReference type="EMBL" id="JAYWIO010000005">
    <property type="protein sequence ID" value="KAK7261013.1"/>
    <property type="molecule type" value="Genomic_DNA"/>
</dbReference>
<reference evidence="9 10" key="1">
    <citation type="submission" date="2024-01" db="EMBL/GenBank/DDBJ databases">
        <title>The genomes of 5 underutilized Papilionoideae crops provide insights into root nodulation and disease resistanc.</title>
        <authorList>
            <person name="Yuan L."/>
        </authorList>
    </citation>
    <scope>NUCLEOTIDE SEQUENCE [LARGE SCALE GENOMIC DNA]</scope>
    <source>
        <strain evidence="9">ZHUSHIDOU_FW_LH</strain>
        <tissue evidence="9">Leaf</tissue>
    </source>
</reference>
<dbReference type="PRINTS" id="PR02001">
    <property type="entry name" value="GCR1CAMPR"/>
</dbReference>
<keyword evidence="5 8" id="KW-0472">Membrane</keyword>
<keyword evidence="7" id="KW-0807">Transducer</keyword>
<evidence type="ECO:0000256" key="2">
    <source>
        <dbReference type="ARBA" id="ARBA00022692"/>
    </source>
</evidence>
<evidence type="ECO:0000256" key="7">
    <source>
        <dbReference type="ARBA" id="ARBA00023224"/>
    </source>
</evidence>
<protein>
    <submittedName>
        <fullName evidence="9">Uncharacterized protein</fullName>
    </submittedName>
</protein>
<proteinExistence type="predicted"/>
<evidence type="ECO:0000256" key="1">
    <source>
        <dbReference type="ARBA" id="ARBA00004141"/>
    </source>
</evidence>
<dbReference type="InterPro" id="IPR022343">
    <property type="entry name" value="GCR1-cAMP_receptor"/>
</dbReference>
<keyword evidence="3 8" id="KW-1133">Transmembrane helix</keyword>
<gene>
    <name evidence="9" type="ORF">RIF29_27316</name>
</gene>
<dbReference type="GO" id="GO:0004930">
    <property type="term" value="F:G protein-coupled receptor activity"/>
    <property type="evidence" value="ECO:0007669"/>
    <property type="project" value="UniProtKB-KW"/>
</dbReference>
<accession>A0AAN9EPS7</accession>
<evidence type="ECO:0000256" key="5">
    <source>
        <dbReference type="ARBA" id="ARBA00023136"/>
    </source>
</evidence>
<evidence type="ECO:0000256" key="8">
    <source>
        <dbReference type="SAM" id="Phobius"/>
    </source>
</evidence>
<comment type="subcellular location">
    <subcellularLocation>
        <location evidence="1">Membrane</location>
        <topology evidence="1">Multi-pass membrane protein</topology>
    </subcellularLocation>
</comment>
<dbReference type="Proteomes" id="UP001372338">
    <property type="component" value="Unassembled WGS sequence"/>
</dbReference>
<keyword evidence="10" id="KW-1185">Reference proteome</keyword>
<dbReference type="GO" id="GO:0016020">
    <property type="term" value="C:membrane"/>
    <property type="evidence" value="ECO:0007669"/>
    <property type="project" value="UniProtKB-SubCell"/>
</dbReference>
<keyword evidence="2 8" id="KW-0812">Transmembrane</keyword>
<name>A0AAN9EPS7_CROPI</name>
<evidence type="ECO:0000256" key="6">
    <source>
        <dbReference type="ARBA" id="ARBA00023170"/>
    </source>
</evidence>
<evidence type="ECO:0000256" key="4">
    <source>
        <dbReference type="ARBA" id="ARBA00023040"/>
    </source>
</evidence>
<dbReference type="InterPro" id="IPR022340">
    <property type="entry name" value="GPCR_GCR1_put"/>
</dbReference>
<organism evidence="9 10">
    <name type="scientific">Crotalaria pallida</name>
    <name type="common">Smooth rattlebox</name>
    <name type="synonym">Crotalaria striata</name>
    <dbReference type="NCBI Taxonomy" id="3830"/>
    <lineage>
        <taxon>Eukaryota</taxon>
        <taxon>Viridiplantae</taxon>
        <taxon>Streptophyta</taxon>
        <taxon>Embryophyta</taxon>
        <taxon>Tracheophyta</taxon>
        <taxon>Spermatophyta</taxon>
        <taxon>Magnoliopsida</taxon>
        <taxon>eudicotyledons</taxon>
        <taxon>Gunneridae</taxon>
        <taxon>Pentapetalae</taxon>
        <taxon>rosids</taxon>
        <taxon>fabids</taxon>
        <taxon>Fabales</taxon>
        <taxon>Fabaceae</taxon>
        <taxon>Papilionoideae</taxon>
        <taxon>50 kb inversion clade</taxon>
        <taxon>genistoids sensu lato</taxon>
        <taxon>core genistoids</taxon>
        <taxon>Crotalarieae</taxon>
        <taxon>Crotalaria</taxon>
    </lineage>
</organism>
<dbReference type="PRINTS" id="PR02000">
    <property type="entry name" value="GCR1PLANT"/>
</dbReference>
<keyword evidence="4" id="KW-0297">G-protein coupled receptor</keyword>
<dbReference type="AlphaFoldDB" id="A0AAN9EPS7"/>